<dbReference type="Proteomes" id="UP000265411">
    <property type="component" value="Unassembled WGS sequence"/>
</dbReference>
<feature type="compositionally biased region" description="Acidic residues" evidence="1">
    <location>
        <begin position="85"/>
        <end position="98"/>
    </location>
</feature>
<sequence>MSVYNQVCPACCSRLRIRSSEGQSPCFRTVYYECTSLVCGAKFSGSQTIDYELSPSGLEKPRLKLPLAPHAERMQAARFSQPDTDQIDLFDTEESSHA</sequence>
<dbReference type="RefSeq" id="WP_118130763.1">
    <property type="nucleotide sequence ID" value="NZ_LMAZ01000003.1"/>
</dbReference>
<evidence type="ECO:0000259" key="2">
    <source>
        <dbReference type="Pfam" id="PF04606"/>
    </source>
</evidence>
<evidence type="ECO:0000256" key="1">
    <source>
        <dbReference type="SAM" id="MobiDB-lite"/>
    </source>
</evidence>
<keyword evidence="4" id="KW-1185">Reference proteome</keyword>
<organism evidence="3 4">
    <name type="scientific">Pseudomonas abyssi</name>
    <dbReference type="NCBI Taxonomy" id="170540"/>
    <lineage>
        <taxon>Bacteria</taxon>
        <taxon>Pseudomonadati</taxon>
        <taxon>Pseudomonadota</taxon>
        <taxon>Gammaproteobacteria</taxon>
        <taxon>Pseudomonadales</taxon>
        <taxon>Pseudomonadaceae</taxon>
        <taxon>Pseudomonas</taxon>
    </lineage>
</organism>
<evidence type="ECO:0000313" key="3">
    <source>
        <dbReference type="EMBL" id="RGP54395.1"/>
    </source>
</evidence>
<comment type="caution">
    <text evidence="3">The sequence shown here is derived from an EMBL/GenBank/DDBJ whole genome shotgun (WGS) entry which is preliminary data.</text>
</comment>
<gene>
    <name evidence="3" type="ORF">ASB58_10975</name>
</gene>
<dbReference type="OrthoDB" id="7362772at2"/>
<feature type="domain" description="Zinc finger Ogr/Delta-type" evidence="2">
    <location>
        <begin position="8"/>
        <end position="50"/>
    </location>
</feature>
<protein>
    <submittedName>
        <fullName evidence="3">Transcriptional regulator</fullName>
    </submittedName>
</protein>
<proteinExistence type="predicted"/>
<reference evidence="3 4" key="1">
    <citation type="journal article" date="2018" name="Syst. Appl. Microbiol.">
        <title>Pseudomonas gallaeciensis sp. nov., isolated from crude-oil-contaminated intertidal sand samples after the Prestige oil spill.</title>
        <authorList>
            <person name="Mulet M."/>
            <person name="Sanchez D."/>
            <person name="Rodriguez A.C."/>
            <person name="Nogales B."/>
            <person name="Bosch R."/>
            <person name="Busquets A."/>
            <person name="Gomila M."/>
            <person name="Lalucat J."/>
            <person name="Garcia-Valdes E."/>
        </authorList>
    </citation>
    <scope>NUCLEOTIDE SEQUENCE [LARGE SCALE GENOMIC DNA]</scope>
    <source>
        <strain evidence="3 4">V113</strain>
    </source>
</reference>
<feature type="region of interest" description="Disordered" evidence="1">
    <location>
        <begin position="76"/>
        <end position="98"/>
    </location>
</feature>
<dbReference type="EMBL" id="LMAZ01000003">
    <property type="protein sequence ID" value="RGP54395.1"/>
    <property type="molecule type" value="Genomic_DNA"/>
</dbReference>
<dbReference type="InterPro" id="IPR007684">
    <property type="entry name" value="Znf_Ogr/Delta"/>
</dbReference>
<evidence type="ECO:0000313" key="4">
    <source>
        <dbReference type="Proteomes" id="UP000265411"/>
    </source>
</evidence>
<accession>A0A395R2Q3</accession>
<dbReference type="AlphaFoldDB" id="A0A395R2Q3"/>
<dbReference type="Pfam" id="PF04606">
    <property type="entry name" value="Ogr_Delta"/>
    <property type="match status" value="1"/>
</dbReference>
<name>A0A395R2Q3_9PSED</name>